<dbReference type="Proteomes" id="UP000321323">
    <property type="component" value="Chromosome"/>
</dbReference>
<organism evidence="1 2">
    <name type="scientific">[Empedobacter] haloabium</name>
    <dbReference type="NCBI Taxonomy" id="592317"/>
    <lineage>
        <taxon>Bacteria</taxon>
        <taxon>Pseudomonadati</taxon>
        <taxon>Pseudomonadota</taxon>
        <taxon>Betaproteobacteria</taxon>
        <taxon>Burkholderiales</taxon>
        <taxon>Oxalobacteraceae</taxon>
        <taxon>Telluria group</taxon>
        <taxon>Telluria group incertae sedis</taxon>
    </lineage>
</organism>
<dbReference type="EMBL" id="CP136508">
    <property type="protein sequence ID" value="WUR13081.1"/>
    <property type="molecule type" value="Genomic_DNA"/>
</dbReference>
<evidence type="ECO:0000313" key="1">
    <source>
        <dbReference type="EMBL" id="WUR13081.1"/>
    </source>
</evidence>
<keyword evidence="2" id="KW-1185">Reference proteome</keyword>
<protein>
    <submittedName>
        <fullName evidence="1">Uncharacterized protein</fullName>
    </submittedName>
</protein>
<sequence>MAGKVGAAAGVGAAGAIADQEAAGAAKSAVNASNIRLKMEKAGEDNAMGLI</sequence>
<accession>A0ABZ1UM08</accession>
<proteinExistence type="predicted"/>
<reference evidence="1 2" key="1">
    <citation type="journal article" date="2019" name="Int. J. Syst. Evol. Microbiol.">
        <title>The Draft Whole-Genome Sequence of the Antibiotic Producer Empedobacter haloabium ATCC 31962 Provides Indications for Its Taxonomic Reclassification.</title>
        <authorList>
            <person name="Miess H."/>
            <person name="Arlt P."/>
            <person name="Apel A.K."/>
            <person name="Weber T."/>
            <person name="Nieselt K."/>
            <person name="Hanssen F."/>
            <person name="Czemmel S."/>
            <person name="Nahnsen S."/>
            <person name="Gross H."/>
        </authorList>
    </citation>
    <scope>NUCLEOTIDE SEQUENCE [LARGE SCALE GENOMIC DNA]</scope>
    <source>
        <strain evidence="1 2">ATCC 31962</strain>
    </source>
</reference>
<gene>
    <name evidence="1" type="ORF">E7V67_025890</name>
</gene>
<name>A0ABZ1UM08_9BURK</name>
<evidence type="ECO:0000313" key="2">
    <source>
        <dbReference type="Proteomes" id="UP000321323"/>
    </source>
</evidence>